<dbReference type="Proteomes" id="UP001222800">
    <property type="component" value="Chromosome"/>
</dbReference>
<keyword evidence="2" id="KW-1185">Reference proteome</keyword>
<dbReference type="EMBL" id="CP120733">
    <property type="protein sequence ID" value="WFD09928.1"/>
    <property type="molecule type" value="Genomic_DNA"/>
</dbReference>
<protein>
    <recommendedName>
        <fullName evidence="3">HMA domain-containing protein</fullName>
    </recommendedName>
</protein>
<dbReference type="Pfam" id="PF19991">
    <property type="entry name" value="HMA_2"/>
    <property type="match status" value="1"/>
</dbReference>
<name>A0ABY8EGN1_9FIRM</name>
<evidence type="ECO:0008006" key="3">
    <source>
        <dbReference type="Google" id="ProtNLM"/>
    </source>
</evidence>
<dbReference type="RefSeq" id="WP_277731905.1">
    <property type="nucleotide sequence ID" value="NZ_CP120733.1"/>
</dbReference>
<evidence type="ECO:0000313" key="1">
    <source>
        <dbReference type="EMBL" id="WFD09928.1"/>
    </source>
</evidence>
<organism evidence="1 2">
    <name type="scientific">Tepidibacter hydrothermalis</name>
    <dbReference type="NCBI Taxonomy" id="3036126"/>
    <lineage>
        <taxon>Bacteria</taxon>
        <taxon>Bacillati</taxon>
        <taxon>Bacillota</taxon>
        <taxon>Clostridia</taxon>
        <taxon>Peptostreptococcales</taxon>
        <taxon>Peptostreptococcaceae</taxon>
        <taxon>Tepidibacter</taxon>
    </lineage>
</organism>
<reference evidence="1 2" key="1">
    <citation type="submission" date="2023-03" db="EMBL/GenBank/DDBJ databases">
        <title>Complete genome sequence of Tepidibacter sp. SWIR-1, isolated from a deep-sea hydrothermal vent.</title>
        <authorList>
            <person name="Li X."/>
        </authorList>
    </citation>
    <scope>NUCLEOTIDE SEQUENCE [LARGE SCALE GENOMIC DNA]</scope>
    <source>
        <strain evidence="1 2">SWIR-1</strain>
    </source>
</reference>
<gene>
    <name evidence="1" type="ORF">P4S50_16345</name>
</gene>
<sequence length="190" mass="21833">MFCIWRTVIYSAIGMIFTDKNKKNNITNKVPSFKGILEVRHCITGRIRLYIPILKNNEEIKSIIMDQLSKINLITNIDINTITGTVLLNYDNEKIDPMIIVGIMIKILNLEQEIEKTPKSKIEKEMIELKSSLNRAVYEKSQGIIDGKTTLGLSLVLFGIYRLRKNPTIMPSGMTLMWWVYSEFFKGGVN</sequence>
<proteinExistence type="predicted"/>
<accession>A0ABY8EGN1</accession>
<evidence type="ECO:0000313" key="2">
    <source>
        <dbReference type="Proteomes" id="UP001222800"/>
    </source>
</evidence>